<dbReference type="InterPro" id="IPR007049">
    <property type="entry name" value="Carb-sel_porin_OprB"/>
</dbReference>
<dbReference type="InterPro" id="IPR001119">
    <property type="entry name" value="SLH_dom"/>
</dbReference>
<evidence type="ECO:0000259" key="3">
    <source>
        <dbReference type="PROSITE" id="PS51272"/>
    </source>
</evidence>
<dbReference type="PANTHER" id="PTHR43308:SF1">
    <property type="entry name" value="OUTER MEMBRANE PROTEIN ALPHA"/>
    <property type="match status" value="1"/>
</dbReference>
<protein>
    <submittedName>
        <fullName evidence="4">S-layer protein</fullName>
    </submittedName>
</protein>
<accession>A0A3N6PJJ0</accession>
<reference evidence="4 5" key="1">
    <citation type="journal article" date="2018" name="ACS Chem. Biol.">
        <title>Ketoreductase domain dysfunction expands chemodiversity: malyngamide biosynthesis in the cyanobacterium Okeania hirsuta.</title>
        <authorList>
            <person name="Moss N.A."/>
            <person name="Leao T."/>
            <person name="Rankin M."/>
            <person name="McCullough T.M."/>
            <person name="Qu P."/>
            <person name="Korobeynikov A."/>
            <person name="Smith J.L."/>
            <person name="Gerwick L."/>
            <person name="Gerwick W.H."/>
        </authorList>
    </citation>
    <scope>NUCLEOTIDE SEQUENCE [LARGE SCALE GENOMIC DNA]</scope>
    <source>
        <strain evidence="4 5">PAB10Feb10-1</strain>
    </source>
</reference>
<dbReference type="Gene3D" id="2.40.160.180">
    <property type="entry name" value="Carbohydrate-selective porin OprB"/>
    <property type="match status" value="1"/>
</dbReference>
<name>A0A3N6PJJ0_9CYAN</name>
<dbReference type="AlphaFoldDB" id="A0A3N6PJJ0"/>
<dbReference type="GO" id="GO:0008643">
    <property type="term" value="P:carbohydrate transport"/>
    <property type="evidence" value="ECO:0007669"/>
    <property type="project" value="InterPro"/>
</dbReference>
<organism evidence="4 5">
    <name type="scientific">Okeania hirsuta</name>
    <dbReference type="NCBI Taxonomy" id="1458930"/>
    <lineage>
        <taxon>Bacteria</taxon>
        <taxon>Bacillati</taxon>
        <taxon>Cyanobacteriota</taxon>
        <taxon>Cyanophyceae</taxon>
        <taxon>Oscillatoriophycideae</taxon>
        <taxon>Oscillatoriales</taxon>
        <taxon>Microcoleaceae</taxon>
        <taxon>Okeania</taxon>
    </lineage>
</organism>
<proteinExistence type="inferred from homology"/>
<feature type="domain" description="SLH" evidence="3">
    <location>
        <begin position="14"/>
        <end position="78"/>
    </location>
</feature>
<dbReference type="InterPro" id="IPR051465">
    <property type="entry name" value="Cell_Envelope_Struct_Comp"/>
</dbReference>
<dbReference type="EMBL" id="RCBY01000263">
    <property type="protein sequence ID" value="RQH27402.1"/>
    <property type="molecule type" value="Genomic_DNA"/>
</dbReference>
<dbReference type="OrthoDB" id="580845at2"/>
<evidence type="ECO:0000313" key="4">
    <source>
        <dbReference type="EMBL" id="RQH27402.1"/>
    </source>
</evidence>
<dbReference type="Pfam" id="PF00395">
    <property type="entry name" value="SLH"/>
    <property type="match status" value="1"/>
</dbReference>
<comment type="similarity">
    <text evidence="1 2">Belongs to the OprB family.</text>
</comment>
<dbReference type="PANTHER" id="PTHR43308">
    <property type="entry name" value="OUTER MEMBRANE PROTEIN ALPHA-RELATED"/>
    <property type="match status" value="1"/>
</dbReference>
<sequence>MVFYLLRGKGQVTSVTQLSDVQPTDWAFQALQSLVERYGCIAGYPDGTYRGDRAMTRYEFAAGLNSCLDRITELIASSTAELVTREDLATIQRLQEEFAVEMATLRGRVDVLEARVVELEANQFSTTSIMGGEVIFGLAAAGGGDPPGDGDDRQAIFAYLARLGIVSSFTGKDRLAIGLVSGNFENRAFAGTIENPGLETDMALFSFQTDTDDVFKLDLLEYRTAAFNDRVVLTFRPQGFSLSSVLTANSPFFDTGRGAISRFGEANPLFKIGSLDAGVGFDWLALDRLRVQFAYGTRNSSCPSKSQGCDIRNQGGGFTASDHSAAGVQFLIKPTSNILTGIAYINAYSVDGRLDTLTGSFNADASGFIDEPTQTNAISATFQWRINRKITLAAWGGYAFTDSEVSDAYANTYTYTVAVGLSDPFNREGDLLGLIFGQPLKLSDGKGLRDGDDEDTSLHFEAFYRFKVSDNIAITPGFFLVTNPEHNDDNDTIFLGVLRSTFRF</sequence>
<evidence type="ECO:0000256" key="2">
    <source>
        <dbReference type="RuleBase" id="RU363072"/>
    </source>
</evidence>
<dbReference type="GO" id="GO:0015288">
    <property type="term" value="F:porin activity"/>
    <property type="evidence" value="ECO:0007669"/>
    <property type="project" value="InterPro"/>
</dbReference>
<dbReference type="GO" id="GO:0016020">
    <property type="term" value="C:membrane"/>
    <property type="evidence" value="ECO:0007669"/>
    <property type="project" value="InterPro"/>
</dbReference>
<keyword evidence="5" id="KW-1185">Reference proteome</keyword>
<evidence type="ECO:0000256" key="1">
    <source>
        <dbReference type="ARBA" id="ARBA00008769"/>
    </source>
</evidence>
<dbReference type="Pfam" id="PF04966">
    <property type="entry name" value="OprB"/>
    <property type="match status" value="1"/>
</dbReference>
<dbReference type="InterPro" id="IPR047684">
    <property type="entry name" value="Por_som-like"/>
</dbReference>
<dbReference type="InterPro" id="IPR038673">
    <property type="entry name" value="OprB_sf"/>
</dbReference>
<evidence type="ECO:0000313" key="5">
    <source>
        <dbReference type="Proteomes" id="UP000269154"/>
    </source>
</evidence>
<comment type="caution">
    <text evidence="4">The sequence shown here is derived from an EMBL/GenBank/DDBJ whole genome shotgun (WGS) entry which is preliminary data.</text>
</comment>
<dbReference type="PROSITE" id="PS51272">
    <property type="entry name" value="SLH"/>
    <property type="match status" value="1"/>
</dbReference>
<gene>
    <name evidence="4" type="ORF">D5R40_27950</name>
</gene>
<dbReference type="NCBIfam" id="NF033921">
    <property type="entry name" value="por_somb"/>
    <property type="match status" value="1"/>
</dbReference>
<dbReference type="Proteomes" id="UP000269154">
    <property type="component" value="Unassembled WGS sequence"/>
</dbReference>